<dbReference type="EMBL" id="JAUZQC010000016">
    <property type="protein sequence ID" value="KAK5857474.1"/>
    <property type="molecule type" value="Genomic_DNA"/>
</dbReference>
<organism evidence="1 2">
    <name type="scientific">Eleginops maclovinus</name>
    <name type="common">Patagonian blennie</name>
    <name type="synonym">Eleginus maclovinus</name>
    <dbReference type="NCBI Taxonomy" id="56733"/>
    <lineage>
        <taxon>Eukaryota</taxon>
        <taxon>Metazoa</taxon>
        <taxon>Chordata</taxon>
        <taxon>Craniata</taxon>
        <taxon>Vertebrata</taxon>
        <taxon>Euteleostomi</taxon>
        <taxon>Actinopterygii</taxon>
        <taxon>Neopterygii</taxon>
        <taxon>Teleostei</taxon>
        <taxon>Neoteleostei</taxon>
        <taxon>Acanthomorphata</taxon>
        <taxon>Eupercaria</taxon>
        <taxon>Perciformes</taxon>
        <taxon>Notothenioidei</taxon>
        <taxon>Eleginopidae</taxon>
        <taxon>Eleginops</taxon>
    </lineage>
</organism>
<dbReference type="AlphaFoldDB" id="A0AAN8AIL6"/>
<reference evidence="1 2" key="2">
    <citation type="journal article" date="2023" name="Mol. Biol. Evol.">
        <title>Genomics of Secondarily Temperate Adaptation in the Only Non-Antarctic Icefish.</title>
        <authorList>
            <person name="Rivera-Colon A.G."/>
            <person name="Rayamajhi N."/>
            <person name="Minhas B.F."/>
            <person name="Madrigal G."/>
            <person name="Bilyk K.T."/>
            <person name="Yoon V."/>
            <person name="Hune M."/>
            <person name="Gregory S."/>
            <person name="Cheng C.H.C."/>
            <person name="Catchen J.M."/>
        </authorList>
    </citation>
    <scope>NUCLEOTIDE SEQUENCE [LARGE SCALE GENOMIC DNA]</scope>
    <source>
        <strain evidence="1">JMC-PN-2008</strain>
    </source>
</reference>
<evidence type="ECO:0000313" key="2">
    <source>
        <dbReference type="Proteomes" id="UP001346869"/>
    </source>
</evidence>
<evidence type="ECO:0000313" key="1">
    <source>
        <dbReference type="EMBL" id="KAK5857474.1"/>
    </source>
</evidence>
<sequence>MPGEARGKGRERGLDRGRATDMWKQKRHIYVQTNGLAQTQTQLRTESRLMHANTQTQIFPSTRCISLAFLPLPLAVSQIPDDVLTGGLSDWR</sequence>
<dbReference type="Proteomes" id="UP001346869">
    <property type="component" value="Unassembled WGS sequence"/>
</dbReference>
<name>A0AAN8AIL6_ELEMC</name>
<protein>
    <submittedName>
        <fullName evidence="1">Uncharacterized protein</fullName>
    </submittedName>
</protein>
<comment type="caution">
    <text evidence="1">The sequence shown here is derived from an EMBL/GenBank/DDBJ whole genome shotgun (WGS) entry which is preliminary data.</text>
</comment>
<gene>
    <name evidence="1" type="ORF">PBY51_010720</name>
</gene>
<accession>A0AAN8AIL6</accession>
<proteinExistence type="predicted"/>
<keyword evidence="2" id="KW-1185">Reference proteome</keyword>
<reference evidence="1 2" key="1">
    <citation type="journal article" date="2023" name="Genes (Basel)">
        <title>Chromosome-Level Genome Assembly and Circadian Gene Repertoire of the Patagonia Blennie Eleginops maclovinus-The Closest Ancestral Proxy of Antarctic Cryonotothenioids.</title>
        <authorList>
            <person name="Cheng C.C."/>
            <person name="Rivera-Colon A.G."/>
            <person name="Minhas B.F."/>
            <person name="Wilson L."/>
            <person name="Rayamajhi N."/>
            <person name="Vargas-Chacoff L."/>
            <person name="Catchen J.M."/>
        </authorList>
    </citation>
    <scope>NUCLEOTIDE SEQUENCE [LARGE SCALE GENOMIC DNA]</scope>
    <source>
        <strain evidence="1">JMC-PN-2008</strain>
    </source>
</reference>